<proteinExistence type="predicted"/>
<dbReference type="PROSITE" id="PS51186">
    <property type="entry name" value="GNAT"/>
    <property type="match status" value="1"/>
</dbReference>
<dbReference type="InterPro" id="IPR000182">
    <property type="entry name" value="GNAT_dom"/>
</dbReference>
<evidence type="ECO:0000256" key="1">
    <source>
        <dbReference type="ARBA" id="ARBA00022679"/>
    </source>
</evidence>
<keyword evidence="5" id="KW-1185">Reference proteome</keyword>
<organism evidence="4 5">
    <name type="scientific">Sediminicoccus rosea</name>
    <dbReference type="NCBI Taxonomy" id="1225128"/>
    <lineage>
        <taxon>Bacteria</taxon>
        <taxon>Pseudomonadati</taxon>
        <taxon>Pseudomonadota</taxon>
        <taxon>Alphaproteobacteria</taxon>
        <taxon>Acetobacterales</taxon>
        <taxon>Roseomonadaceae</taxon>
        <taxon>Sediminicoccus</taxon>
    </lineage>
</organism>
<evidence type="ECO:0000259" key="3">
    <source>
        <dbReference type="PROSITE" id="PS51186"/>
    </source>
</evidence>
<dbReference type="PANTHER" id="PTHR43877">
    <property type="entry name" value="AMINOALKYLPHOSPHONATE N-ACETYLTRANSFERASE-RELATED-RELATED"/>
    <property type="match status" value="1"/>
</dbReference>
<reference evidence="4 5" key="1">
    <citation type="submission" date="2023-11" db="EMBL/GenBank/DDBJ databases">
        <title>Arctic aerobic anoxygenic photoheterotroph Sediminicoccus rosea KRV36 adapts its photosynthesis to long days of polar summer.</title>
        <authorList>
            <person name="Tomasch J."/>
            <person name="Kopejtka K."/>
            <person name="Bily T."/>
            <person name="Gardiner A.T."/>
            <person name="Gardian Z."/>
            <person name="Shivaramu S."/>
            <person name="Koblizek M."/>
            <person name="Engelhardt F."/>
            <person name="Kaftan D."/>
        </authorList>
    </citation>
    <scope>NUCLEOTIDE SEQUENCE [LARGE SCALE GENOMIC DNA]</scope>
    <source>
        <strain evidence="4 5">R-30</strain>
    </source>
</reference>
<dbReference type="PANTHER" id="PTHR43877:SF2">
    <property type="entry name" value="AMINOALKYLPHOSPHONATE N-ACETYLTRANSFERASE-RELATED"/>
    <property type="match status" value="1"/>
</dbReference>
<gene>
    <name evidence="4" type="ORF">R9Z33_09060</name>
</gene>
<sequence>MTTTPRGLPWRIVTIRERPDLTSLVAHWLWDAFWQPNGHPLEEVREIVGAATAEAGTPQCFVLFAGDVPCGTASFVSADLELRQDIGPWLAGVFVVPEARGQGCAARLIGAVEAAARAAGETALFLYTHDAQALYHKLGWQVLEETEDGRRPVTIMWRDLILDAP</sequence>
<evidence type="ECO:0000313" key="4">
    <source>
        <dbReference type="EMBL" id="WPB87008.1"/>
    </source>
</evidence>
<name>A0ABZ0PNW7_9PROT</name>
<dbReference type="SUPFAM" id="SSF55729">
    <property type="entry name" value="Acyl-CoA N-acyltransferases (Nat)"/>
    <property type="match status" value="1"/>
</dbReference>
<keyword evidence="2" id="KW-0012">Acyltransferase</keyword>
<evidence type="ECO:0000313" key="5">
    <source>
        <dbReference type="Proteomes" id="UP001305521"/>
    </source>
</evidence>
<protein>
    <submittedName>
        <fullName evidence="4">GNAT family N-acetyltransferase</fullName>
    </submittedName>
</protein>
<dbReference type="CDD" id="cd04301">
    <property type="entry name" value="NAT_SF"/>
    <property type="match status" value="1"/>
</dbReference>
<dbReference type="InterPro" id="IPR016181">
    <property type="entry name" value="Acyl_CoA_acyltransferase"/>
</dbReference>
<dbReference type="Gene3D" id="3.40.630.30">
    <property type="match status" value="1"/>
</dbReference>
<dbReference type="InterPro" id="IPR050832">
    <property type="entry name" value="Bact_Acetyltransf"/>
</dbReference>
<accession>A0ABZ0PNW7</accession>
<keyword evidence="1" id="KW-0808">Transferase</keyword>
<dbReference type="RefSeq" id="WP_318650965.1">
    <property type="nucleotide sequence ID" value="NZ_CP137852.1"/>
</dbReference>
<dbReference type="EMBL" id="CP137852">
    <property type="protein sequence ID" value="WPB87008.1"/>
    <property type="molecule type" value="Genomic_DNA"/>
</dbReference>
<dbReference type="Pfam" id="PF00583">
    <property type="entry name" value="Acetyltransf_1"/>
    <property type="match status" value="1"/>
</dbReference>
<evidence type="ECO:0000256" key="2">
    <source>
        <dbReference type="ARBA" id="ARBA00023315"/>
    </source>
</evidence>
<dbReference type="Proteomes" id="UP001305521">
    <property type="component" value="Chromosome"/>
</dbReference>
<feature type="domain" description="N-acetyltransferase" evidence="3">
    <location>
        <begin position="13"/>
        <end position="161"/>
    </location>
</feature>